<dbReference type="GeneID" id="9463808"/>
<dbReference type="Gene3D" id="1.25.40.10">
    <property type="entry name" value="Tetratricopeptide repeat domain"/>
    <property type="match status" value="1"/>
</dbReference>
<dbReference type="HOGENOM" id="CLU_498297_0_0_1"/>
<gene>
    <name evidence="3" type="ORF">PITG_07006</name>
</gene>
<dbReference type="InParanoid" id="D0N707"/>
<reference evidence="4" key="1">
    <citation type="journal article" date="2009" name="Nature">
        <title>Genome sequence and analysis of the Irish potato famine pathogen Phytophthora infestans.</title>
        <authorList>
            <consortium name="The Broad Institute Genome Sequencing Platform"/>
            <person name="Haas B.J."/>
            <person name="Kamoun S."/>
            <person name="Zody M.C."/>
            <person name="Jiang R.H."/>
            <person name="Handsaker R.E."/>
            <person name="Cano L.M."/>
            <person name="Grabherr M."/>
            <person name="Kodira C.D."/>
            <person name="Raffaele S."/>
            <person name="Torto-Alalibo T."/>
            <person name="Bozkurt T.O."/>
            <person name="Ah-Fong A.M."/>
            <person name="Alvarado L."/>
            <person name="Anderson V.L."/>
            <person name="Armstrong M.R."/>
            <person name="Avrova A."/>
            <person name="Baxter L."/>
            <person name="Beynon J."/>
            <person name="Boevink P.C."/>
            <person name="Bollmann S.R."/>
            <person name="Bos J.I."/>
            <person name="Bulone V."/>
            <person name="Cai G."/>
            <person name="Cakir C."/>
            <person name="Carrington J.C."/>
            <person name="Chawner M."/>
            <person name="Conti L."/>
            <person name="Costanzo S."/>
            <person name="Ewan R."/>
            <person name="Fahlgren N."/>
            <person name="Fischbach M.A."/>
            <person name="Fugelstad J."/>
            <person name="Gilroy E.M."/>
            <person name="Gnerre S."/>
            <person name="Green P.J."/>
            <person name="Grenville-Briggs L.J."/>
            <person name="Griffith J."/>
            <person name="Grunwald N.J."/>
            <person name="Horn K."/>
            <person name="Horner N.R."/>
            <person name="Hu C.H."/>
            <person name="Huitema E."/>
            <person name="Jeong D.H."/>
            <person name="Jones A.M."/>
            <person name="Jones J.D."/>
            <person name="Jones R.W."/>
            <person name="Karlsson E.K."/>
            <person name="Kunjeti S.G."/>
            <person name="Lamour K."/>
            <person name="Liu Z."/>
            <person name="Ma L."/>
            <person name="Maclean D."/>
            <person name="Chibucos M.C."/>
            <person name="McDonald H."/>
            <person name="McWalters J."/>
            <person name="Meijer H.J."/>
            <person name="Morgan W."/>
            <person name="Morris P.F."/>
            <person name="Munro C.A."/>
            <person name="O'Neill K."/>
            <person name="Ospina-Giraldo M."/>
            <person name="Pinzon A."/>
            <person name="Pritchard L."/>
            <person name="Ramsahoye B."/>
            <person name="Ren Q."/>
            <person name="Restrepo S."/>
            <person name="Roy S."/>
            <person name="Sadanandom A."/>
            <person name="Savidor A."/>
            <person name="Schornack S."/>
            <person name="Schwartz D.C."/>
            <person name="Schumann U.D."/>
            <person name="Schwessinger B."/>
            <person name="Seyer L."/>
            <person name="Sharpe T."/>
            <person name="Silvar C."/>
            <person name="Song J."/>
            <person name="Studholme D.J."/>
            <person name="Sykes S."/>
            <person name="Thines M."/>
            <person name="van de Vondervoort P.J."/>
            <person name="Phuntumart V."/>
            <person name="Wawra S."/>
            <person name="Weide R."/>
            <person name="Win J."/>
            <person name="Young C."/>
            <person name="Zhou S."/>
            <person name="Fry W."/>
            <person name="Meyers B.C."/>
            <person name="van West P."/>
            <person name="Ristaino J."/>
            <person name="Govers F."/>
            <person name="Birch P.R."/>
            <person name="Whisson S.C."/>
            <person name="Judelson H.S."/>
            <person name="Nusbaum C."/>
        </authorList>
    </citation>
    <scope>NUCLEOTIDE SEQUENCE [LARGE SCALE GENOMIC DNA]</scope>
    <source>
        <strain evidence="4">T30-4</strain>
    </source>
</reference>
<dbReference type="InterPro" id="IPR036063">
    <property type="entry name" value="Smr_dom_sf"/>
</dbReference>
<dbReference type="Gene3D" id="3.30.1370.110">
    <property type="match status" value="1"/>
</dbReference>
<dbReference type="OrthoDB" id="185373at2759"/>
<evidence type="ECO:0000259" key="2">
    <source>
        <dbReference type="PROSITE" id="PS50828"/>
    </source>
</evidence>
<evidence type="ECO:0000313" key="4">
    <source>
        <dbReference type="Proteomes" id="UP000006643"/>
    </source>
</evidence>
<dbReference type="OMA" id="FTFATCM"/>
<dbReference type="VEuPathDB" id="FungiDB:PITG_07006"/>
<dbReference type="InterPro" id="IPR002625">
    <property type="entry name" value="Smr_dom"/>
</dbReference>
<dbReference type="EMBL" id="DS028127">
    <property type="protein sequence ID" value="EEY53356.1"/>
    <property type="molecule type" value="Genomic_DNA"/>
</dbReference>
<feature type="domain" description="Smr" evidence="2">
    <location>
        <begin position="373"/>
        <end position="466"/>
    </location>
</feature>
<name>D0N707_PHYIT</name>
<dbReference type="InterPro" id="IPR011990">
    <property type="entry name" value="TPR-like_helical_dom_sf"/>
</dbReference>
<dbReference type="AlphaFoldDB" id="D0N707"/>
<dbReference type="PANTHER" id="PTHR47447">
    <property type="entry name" value="OS03G0856100 PROTEIN"/>
    <property type="match status" value="1"/>
</dbReference>
<dbReference type="RefSeq" id="XP_002904974.1">
    <property type="nucleotide sequence ID" value="XM_002904928.1"/>
</dbReference>
<evidence type="ECO:0000313" key="3">
    <source>
        <dbReference type="EMBL" id="EEY53356.1"/>
    </source>
</evidence>
<keyword evidence="4" id="KW-1185">Reference proteome</keyword>
<dbReference type="STRING" id="403677.D0N707"/>
<dbReference type="Proteomes" id="UP000006643">
    <property type="component" value="Unassembled WGS sequence"/>
</dbReference>
<evidence type="ECO:0000256" key="1">
    <source>
        <dbReference type="ARBA" id="ARBA00022737"/>
    </source>
</evidence>
<sequence length="481" mass="54727">MRLLPTRFKPQSHFFVRCQSGVSSRDWRQVVADFQRKANDTSASLVSKDVESVVRVCTQSDRTREALDAIRRGEKRGVSAPLNSHMQISCAWARKGQADRALAMMPELRNQFGEQFRNQSSVYDPLLSEFKSQGDWRNTHAAIAQMHELGVEPTLRAFRVLMLTAAKARRKDSLMTTVEFVENKFPGVWTDVATLTAMCQALVEAGETHRVMEIYRKLDNEWVRNEASTMLFNHIQLAMGIFDRMREARKAAPDDFTFAVYMMDLEKRGEWAQVLDLFNAMLDTQTRNLNNDVKKPVINALACSAQRKLKQDLAVVLQQLPTVDLRNIGHASTLIDTLDDLRLFSAARRTFKRMLDEEIIQKTPWRLKDGFEIDLHTFSRGVAKCAVVSAFEEITRSQQGISDVSLAGNAPLQNLRIITGVGRRSKSFLKPVLKQEIVDLLTQSCRPPLWPSSHPTNPGVLLVRHNALRKWLKKGGAIRYF</sequence>
<accession>D0N707</accession>
<protein>
    <recommendedName>
        <fullName evidence="2">Smr domain-containing protein</fullName>
    </recommendedName>
</protein>
<proteinExistence type="predicted"/>
<dbReference type="KEGG" id="pif:PITG_07006"/>
<keyword evidence="1" id="KW-0677">Repeat</keyword>
<dbReference type="PANTHER" id="PTHR47447:SF17">
    <property type="entry name" value="OS12G0638900 PROTEIN"/>
    <property type="match status" value="1"/>
</dbReference>
<dbReference type="eggNOG" id="KOG4197">
    <property type="taxonomic scope" value="Eukaryota"/>
</dbReference>
<organism evidence="3 4">
    <name type="scientific">Phytophthora infestans (strain T30-4)</name>
    <name type="common">Potato late blight agent</name>
    <dbReference type="NCBI Taxonomy" id="403677"/>
    <lineage>
        <taxon>Eukaryota</taxon>
        <taxon>Sar</taxon>
        <taxon>Stramenopiles</taxon>
        <taxon>Oomycota</taxon>
        <taxon>Peronosporomycetes</taxon>
        <taxon>Peronosporales</taxon>
        <taxon>Peronosporaceae</taxon>
        <taxon>Phytophthora</taxon>
    </lineage>
</organism>
<dbReference type="PROSITE" id="PS50828">
    <property type="entry name" value="SMR"/>
    <property type="match status" value="1"/>
</dbReference>